<dbReference type="CDD" id="cd18186">
    <property type="entry name" value="BTB_POZ_ZBTB_KLHL-like"/>
    <property type="match status" value="1"/>
</dbReference>
<protein>
    <submittedName>
        <fullName evidence="2">Speckle-type POZ protein</fullName>
    </submittedName>
</protein>
<dbReference type="PROSITE" id="PS50097">
    <property type="entry name" value="BTB"/>
    <property type="match status" value="1"/>
</dbReference>
<accession>A0A1D2MJB6</accession>
<dbReference type="Gene3D" id="2.60.210.10">
    <property type="entry name" value="Apoptosis, Tumor Necrosis Factor Receptor Associated Protein 2, Chain A"/>
    <property type="match status" value="1"/>
</dbReference>
<dbReference type="Pfam" id="PF00651">
    <property type="entry name" value="BTB"/>
    <property type="match status" value="1"/>
</dbReference>
<dbReference type="Pfam" id="PF22486">
    <property type="entry name" value="MATH_2"/>
    <property type="match status" value="1"/>
</dbReference>
<dbReference type="CDD" id="cd00121">
    <property type="entry name" value="MATH"/>
    <property type="match status" value="1"/>
</dbReference>
<dbReference type="Proteomes" id="UP000094527">
    <property type="component" value="Unassembled WGS sequence"/>
</dbReference>
<organism evidence="2 3">
    <name type="scientific">Orchesella cincta</name>
    <name type="common">Springtail</name>
    <name type="synonym">Podura cincta</name>
    <dbReference type="NCBI Taxonomy" id="48709"/>
    <lineage>
        <taxon>Eukaryota</taxon>
        <taxon>Metazoa</taxon>
        <taxon>Ecdysozoa</taxon>
        <taxon>Arthropoda</taxon>
        <taxon>Hexapoda</taxon>
        <taxon>Collembola</taxon>
        <taxon>Entomobryomorpha</taxon>
        <taxon>Entomobryoidea</taxon>
        <taxon>Orchesellidae</taxon>
        <taxon>Orchesellinae</taxon>
        <taxon>Orchesella</taxon>
    </lineage>
</organism>
<dbReference type="InterPro" id="IPR000210">
    <property type="entry name" value="BTB/POZ_dom"/>
</dbReference>
<keyword evidence="3" id="KW-1185">Reference proteome</keyword>
<dbReference type="InterPro" id="IPR011333">
    <property type="entry name" value="SKP1/BTB/POZ_sf"/>
</dbReference>
<evidence type="ECO:0000259" key="1">
    <source>
        <dbReference type="PROSITE" id="PS50097"/>
    </source>
</evidence>
<dbReference type="AlphaFoldDB" id="A0A1D2MJB6"/>
<dbReference type="Gene3D" id="3.30.710.10">
    <property type="entry name" value="Potassium Channel Kv1.1, Chain A"/>
    <property type="match status" value="1"/>
</dbReference>
<dbReference type="SUPFAM" id="SSF49599">
    <property type="entry name" value="TRAF domain-like"/>
    <property type="match status" value="1"/>
</dbReference>
<dbReference type="STRING" id="48709.A0A1D2MJB6"/>
<dbReference type="PANTHER" id="PTHR24413">
    <property type="entry name" value="SPECKLE-TYPE POZ PROTEIN"/>
    <property type="match status" value="1"/>
</dbReference>
<sequence length="278" mass="30688">MASNQGGNYQGPWLWPLVQGVRSMIATAGSSSVLPTGPAKRHCTDYSPENVDSVASTEVEMDEFAFLWISLVLAAFGGTDNNSNRKLKARFQITILDAEGRPDVFAGSLTAHSCEFTNGTSRWGYNKLLLYSDLMEPTRRLVVDDTIKIHCRVCVEGELTSKIAKGCTVARAVSAEERKTLRKEQLVNDFGNLLKHSRMSDLTIISPQNVLHAHKALLAARSSVFATMFASTNLESLEILEFDDEVIKGMLEYIYTGKTALLADRAPELLHIIIRPPI</sequence>
<comment type="caution">
    <text evidence="2">The sequence shown here is derived from an EMBL/GenBank/DDBJ whole genome shotgun (WGS) entry which is preliminary data.</text>
</comment>
<name>A0A1D2MJB6_ORCCI</name>
<evidence type="ECO:0000313" key="2">
    <source>
        <dbReference type="EMBL" id="ODM93063.1"/>
    </source>
</evidence>
<reference evidence="2 3" key="1">
    <citation type="journal article" date="2016" name="Genome Biol. Evol.">
        <title>Gene Family Evolution Reflects Adaptation to Soil Environmental Stressors in the Genome of the Collembolan Orchesella cincta.</title>
        <authorList>
            <person name="Faddeeva-Vakhrusheva A."/>
            <person name="Derks M.F."/>
            <person name="Anvar S.Y."/>
            <person name="Agamennone V."/>
            <person name="Suring W."/>
            <person name="Smit S."/>
            <person name="van Straalen N.M."/>
            <person name="Roelofs D."/>
        </authorList>
    </citation>
    <scope>NUCLEOTIDE SEQUENCE [LARGE SCALE GENOMIC DNA]</scope>
    <source>
        <tissue evidence="2">Mixed pool</tissue>
    </source>
</reference>
<feature type="domain" description="BTB" evidence="1">
    <location>
        <begin position="200"/>
        <end position="263"/>
    </location>
</feature>
<evidence type="ECO:0000313" key="3">
    <source>
        <dbReference type="Proteomes" id="UP000094527"/>
    </source>
</evidence>
<gene>
    <name evidence="2" type="ORF">Ocin01_13620</name>
</gene>
<proteinExistence type="predicted"/>
<dbReference type="InterPro" id="IPR008974">
    <property type="entry name" value="TRAF-like"/>
</dbReference>
<dbReference type="InterPro" id="IPR002083">
    <property type="entry name" value="MATH/TRAF_dom"/>
</dbReference>
<dbReference type="GO" id="GO:0030163">
    <property type="term" value="P:protein catabolic process"/>
    <property type="evidence" value="ECO:0007669"/>
    <property type="project" value="UniProtKB-ARBA"/>
</dbReference>
<dbReference type="OrthoDB" id="10249567at2759"/>
<dbReference type="EMBL" id="LJIJ01001085">
    <property type="protein sequence ID" value="ODM93063.1"/>
    <property type="molecule type" value="Genomic_DNA"/>
</dbReference>
<dbReference type="SUPFAM" id="SSF54695">
    <property type="entry name" value="POZ domain"/>
    <property type="match status" value="1"/>
</dbReference>